<dbReference type="Proteomes" id="UP000275408">
    <property type="component" value="Unassembled WGS sequence"/>
</dbReference>
<dbReference type="PANTHER" id="PTHR13318:SF190">
    <property type="entry name" value="PARTNER OF PAIRED, ISOFORM B"/>
    <property type="match status" value="1"/>
</dbReference>
<comment type="caution">
    <text evidence="2">The sequence shown here is derived from an EMBL/GenBank/DDBJ whole genome shotgun (WGS) entry which is preliminary data.</text>
</comment>
<sequence length="490" mass="55960">MLHDTVDTSSAQIMDSGVDLEAFEELTRLTADLAEDNSKDEFEDEDIEETLLLEELPTKKFLEQSVIKQREDNICPFDILPEEIILRIFSFFTLGELCRHVAPICKMWLHYSRCPLLRQKLSFWESSRERSLEEINDIIQSNFTLLRDLCLQPRMELTLHGCRLLAQSCPHLQTLSLSFCSQVNKPIIDQFVTFCPKLRDLNLAGCGVTDQCLDGLNKVPLRKFNASHCTKLTDDGLKFLSTKCHQLCHLNFDGIQWITHDAITVLVENCYRRLEYLWLDGENMTDCTVQLIGKCYHLKCLGLSFCTSLTDQSLECVQNMKNLASLTLKKGTEFSAKALKELFEHLHPQNSGSATGLFHVNVAECTNLNDEAVSSLAESCRNLRSIDISWCWEVTDVGLGHVINKCHQMIDMNICGAKDFRGNPLKKIPQQMPRLRRLDASQCNLVPDELLDELVSIMPQMTVINYYGEEVLPPKYISETHIVKVGTWFK</sequence>
<dbReference type="GO" id="GO:0019005">
    <property type="term" value="C:SCF ubiquitin ligase complex"/>
    <property type="evidence" value="ECO:0007669"/>
    <property type="project" value="TreeGrafter"/>
</dbReference>
<dbReference type="EMBL" id="RCHS01001028">
    <property type="protein sequence ID" value="RMX55644.1"/>
    <property type="molecule type" value="Genomic_DNA"/>
</dbReference>
<reference evidence="2 3" key="1">
    <citation type="journal article" date="2018" name="Sci. Rep.">
        <title>Comparative analysis of the Pocillopora damicornis genome highlights role of immune system in coral evolution.</title>
        <authorList>
            <person name="Cunning R."/>
            <person name="Bay R.A."/>
            <person name="Gillette P."/>
            <person name="Baker A.C."/>
            <person name="Traylor-Knowles N."/>
        </authorList>
    </citation>
    <scope>NUCLEOTIDE SEQUENCE [LARGE SCALE GENOMIC DNA]</scope>
    <source>
        <strain evidence="2">RSMAS</strain>
        <tissue evidence="2">Whole animal</tissue>
    </source>
</reference>
<evidence type="ECO:0000256" key="1">
    <source>
        <dbReference type="ARBA" id="ARBA00022786"/>
    </source>
</evidence>
<keyword evidence="1" id="KW-0833">Ubl conjugation pathway</keyword>
<dbReference type="STRING" id="46731.A0A3M6UQ22"/>
<accession>A0A3M6UQ22</accession>
<dbReference type="SUPFAM" id="SSF52047">
    <property type="entry name" value="RNI-like"/>
    <property type="match status" value="1"/>
</dbReference>
<dbReference type="InterPro" id="IPR032675">
    <property type="entry name" value="LRR_dom_sf"/>
</dbReference>
<evidence type="ECO:0008006" key="4">
    <source>
        <dbReference type="Google" id="ProtNLM"/>
    </source>
</evidence>
<dbReference type="InterPro" id="IPR001611">
    <property type="entry name" value="Leu-rich_rpt"/>
</dbReference>
<dbReference type="InterPro" id="IPR006553">
    <property type="entry name" value="Leu-rich_rpt_Cys-con_subtyp"/>
</dbReference>
<evidence type="ECO:0000313" key="3">
    <source>
        <dbReference type="Proteomes" id="UP000275408"/>
    </source>
</evidence>
<proteinExistence type="predicted"/>
<dbReference type="PANTHER" id="PTHR13318">
    <property type="entry name" value="PARTNER OF PAIRED, ISOFORM B-RELATED"/>
    <property type="match status" value="1"/>
</dbReference>
<evidence type="ECO:0000313" key="2">
    <source>
        <dbReference type="EMBL" id="RMX55644.1"/>
    </source>
</evidence>
<name>A0A3M6UQ22_POCDA</name>
<dbReference type="SMART" id="SM00367">
    <property type="entry name" value="LRR_CC"/>
    <property type="match status" value="7"/>
</dbReference>
<dbReference type="AlphaFoldDB" id="A0A3M6UQ22"/>
<dbReference type="OrthoDB" id="10257471at2759"/>
<dbReference type="SUPFAM" id="SSF81383">
    <property type="entry name" value="F-box domain"/>
    <property type="match status" value="1"/>
</dbReference>
<dbReference type="InterPro" id="IPR036047">
    <property type="entry name" value="F-box-like_dom_sf"/>
</dbReference>
<gene>
    <name evidence="2" type="ORF">pdam_00001665</name>
</gene>
<keyword evidence="3" id="KW-1185">Reference proteome</keyword>
<dbReference type="GO" id="GO:0031146">
    <property type="term" value="P:SCF-dependent proteasomal ubiquitin-dependent protein catabolic process"/>
    <property type="evidence" value="ECO:0007669"/>
    <property type="project" value="TreeGrafter"/>
</dbReference>
<dbReference type="Pfam" id="PF13516">
    <property type="entry name" value="LRR_6"/>
    <property type="match status" value="2"/>
</dbReference>
<dbReference type="Gene3D" id="3.80.10.10">
    <property type="entry name" value="Ribonuclease Inhibitor"/>
    <property type="match status" value="2"/>
</dbReference>
<protein>
    <recommendedName>
        <fullName evidence="4">F-box domain-containing protein</fullName>
    </recommendedName>
</protein>
<organism evidence="2 3">
    <name type="scientific">Pocillopora damicornis</name>
    <name type="common">Cauliflower coral</name>
    <name type="synonym">Millepora damicornis</name>
    <dbReference type="NCBI Taxonomy" id="46731"/>
    <lineage>
        <taxon>Eukaryota</taxon>
        <taxon>Metazoa</taxon>
        <taxon>Cnidaria</taxon>
        <taxon>Anthozoa</taxon>
        <taxon>Hexacorallia</taxon>
        <taxon>Scleractinia</taxon>
        <taxon>Astrocoeniina</taxon>
        <taxon>Pocilloporidae</taxon>
        <taxon>Pocillopora</taxon>
    </lineage>
</organism>